<feature type="signal peptide" evidence="3">
    <location>
        <begin position="1"/>
        <end position="20"/>
    </location>
</feature>
<keyword evidence="2" id="KW-1133">Transmembrane helix</keyword>
<dbReference type="EMBL" id="FOAP01000009">
    <property type="protein sequence ID" value="SEL90889.1"/>
    <property type="molecule type" value="Genomic_DNA"/>
</dbReference>
<evidence type="ECO:0000313" key="4">
    <source>
        <dbReference type="EMBL" id="SEL90889.1"/>
    </source>
</evidence>
<gene>
    <name evidence="4" type="ORF">SAMN05444354_109270</name>
</gene>
<accession>A0A1H7U282</accession>
<sequence length="274" mass="29731">MKWVCLLSLVLLLTPPPAHAQRGAKSQAALVKEGERLYNARRYREAADTLKKAHEAAPDVRILYNIARAYEQVGDLRESMGYYNQFISTSGGDTDPLLVKRAHSAVERLRLLIDKEEQQQAAVDAERKRLQDEADAARKQAEAEQEAARRAEEASQRQRQAEVQRAQAAYQRNRIAAFALGGVSVASVGTGILFGLQARSARKDFDAATRLEDKESAADSTRGKALVADIGFGVGLAAAIGAIILYPKEGPPSKGEVRMTVAPQGLGAGMEVSF</sequence>
<keyword evidence="2" id="KW-0812">Transmembrane</keyword>
<evidence type="ECO:0008006" key="6">
    <source>
        <dbReference type="Google" id="ProtNLM"/>
    </source>
</evidence>
<evidence type="ECO:0000256" key="2">
    <source>
        <dbReference type="SAM" id="Phobius"/>
    </source>
</evidence>
<dbReference type="Proteomes" id="UP000182719">
    <property type="component" value="Unassembled WGS sequence"/>
</dbReference>
<feature type="transmembrane region" description="Helical" evidence="2">
    <location>
        <begin position="226"/>
        <end position="246"/>
    </location>
</feature>
<reference evidence="5" key="1">
    <citation type="submission" date="2016-10" db="EMBL/GenBank/DDBJ databases">
        <authorList>
            <person name="Varghese N."/>
            <person name="Submissions S."/>
        </authorList>
    </citation>
    <scope>NUCLEOTIDE SEQUENCE [LARGE SCALE GENOMIC DNA]</scope>
    <source>
        <strain evidence="5">DSM 17044</strain>
    </source>
</reference>
<dbReference type="AlphaFoldDB" id="A0A1H7U282"/>
<keyword evidence="2" id="KW-0472">Membrane</keyword>
<evidence type="ECO:0000256" key="3">
    <source>
        <dbReference type="SAM" id="SignalP"/>
    </source>
</evidence>
<organism evidence="4 5">
    <name type="scientific">Stigmatella aurantiaca</name>
    <dbReference type="NCBI Taxonomy" id="41"/>
    <lineage>
        <taxon>Bacteria</taxon>
        <taxon>Pseudomonadati</taxon>
        <taxon>Myxococcota</taxon>
        <taxon>Myxococcia</taxon>
        <taxon>Myxococcales</taxon>
        <taxon>Cystobacterineae</taxon>
        <taxon>Archangiaceae</taxon>
        <taxon>Stigmatella</taxon>
    </lineage>
</organism>
<keyword evidence="5" id="KW-1185">Reference proteome</keyword>
<feature type="region of interest" description="Disordered" evidence="1">
    <location>
        <begin position="131"/>
        <end position="159"/>
    </location>
</feature>
<dbReference type="SUPFAM" id="SSF48452">
    <property type="entry name" value="TPR-like"/>
    <property type="match status" value="1"/>
</dbReference>
<dbReference type="RefSeq" id="WP_075007938.1">
    <property type="nucleotide sequence ID" value="NZ_FOAP01000009.1"/>
</dbReference>
<name>A0A1H7U282_STIAU</name>
<protein>
    <recommendedName>
        <fullName evidence="6">Tetratricopeptide repeat protein</fullName>
    </recommendedName>
</protein>
<dbReference type="InterPro" id="IPR011990">
    <property type="entry name" value="TPR-like_helical_dom_sf"/>
</dbReference>
<feature type="chain" id="PRO_5010343787" description="Tetratricopeptide repeat protein" evidence="3">
    <location>
        <begin position="21"/>
        <end position="274"/>
    </location>
</feature>
<keyword evidence="3" id="KW-0732">Signal</keyword>
<dbReference type="OrthoDB" id="5381575at2"/>
<dbReference type="Gene3D" id="1.25.40.10">
    <property type="entry name" value="Tetratricopeptide repeat domain"/>
    <property type="match status" value="1"/>
</dbReference>
<evidence type="ECO:0000313" key="5">
    <source>
        <dbReference type="Proteomes" id="UP000182719"/>
    </source>
</evidence>
<evidence type="ECO:0000256" key="1">
    <source>
        <dbReference type="SAM" id="MobiDB-lite"/>
    </source>
</evidence>
<proteinExistence type="predicted"/>
<feature type="transmembrane region" description="Helical" evidence="2">
    <location>
        <begin position="175"/>
        <end position="196"/>
    </location>
</feature>